<gene>
    <name evidence="9" type="ORF">CLV34_1310</name>
</gene>
<dbReference type="CDD" id="cd06261">
    <property type="entry name" value="TM_PBP2"/>
    <property type="match status" value="1"/>
</dbReference>
<dbReference type="SUPFAM" id="SSF161098">
    <property type="entry name" value="MetI-like"/>
    <property type="match status" value="1"/>
</dbReference>
<dbReference type="PROSITE" id="PS50928">
    <property type="entry name" value="ABC_TM1"/>
    <property type="match status" value="1"/>
</dbReference>
<proteinExistence type="inferred from homology"/>
<comment type="similarity">
    <text evidence="7">Belongs to the binding-protein-dependent transport system permease family.</text>
</comment>
<name>A0A2M8WSG9_9MICO</name>
<dbReference type="PANTHER" id="PTHR43386:SF1">
    <property type="entry name" value="D,D-DIPEPTIDE TRANSPORT SYSTEM PERMEASE PROTEIN DDPC-RELATED"/>
    <property type="match status" value="1"/>
</dbReference>
<dbReference type="GO" id="GO:0071916">
    <property type="term" value="F:dipeptide transmembrane transporter activity"/>
    <property type="evidence" value="ECO:0007669"/>
    <property type="project" value="TreeGrafter"/>
</dbReference>
<comment type="subcellular location">
    <subcellularLocation>
        <location evidence="1 7">Cell membrane</location>
        <topology evidence="1 7">Multi-pass membrane protein</topology>
    </subcellularLocation>
</comment>
<evidence type="ECO:0000256" key="5">
    <source>
        <dbReference type="ARBA" id="ARBA00022989"/>
    </source>
</evidence>
<keyword evidence="2 7" id="KW-0813">Transport</keyword>
<keyword evidence="4 7" id="KW-0812">Transmembrane</keyword>
<feature type="domain" description="ABC transmembrane type-1" evidence="8">
    <location>
        <begin position="141"/>
        <end position="329"/>
    </location>
</feature>
<evidence type="ECO:0000256" key="2">
    <source>
        <dbReference type="ARBA" id="ARBA00022448"/>
    </source>
</evidence>
<evidence type="ECO:0000256" key="7">
    <source>
        <dbReference type="RuleBase" id="RU363032"/>
    </source>
</evidence>
<feature type="transmembrane region" description="Helical" evidence="7">
    <location>
        <begin position="201"/>
        <end position="220"/>
    </location>
</feature>
<reference evidence="9 10" key="1">
    <citation type="submission" date="2017-11" db="EMBL/GenBank/DDBJ databases">
        <title>Genomic Encyclopedia of Archaeal and Bacterial Type Strains, Phase II (KMG-II): From Individual Species to Whole Genera.</title>
        <authorList>
            <person name="Goeker M."/>
        </authorList>
    </citation>
    <scope>NUCLEOTIDE SEQUENCE [LARGE SCALE GENOMIC DNA]</scope>
    <source>
        <strain evidence="9 10">DSM 22413</strain>
    </source>
</reference>
<dbReference type="Gene3D" id="1.10.3720.10">
    <property type="entry name" value="MetI-like"/>
    <property type="match status" value="1"/>
</dbReference>
<keyword evidence="5 7" id="KW-1133">Transmembrane helix</keyword>
<evidence type="ECO:0000256" key="4">
    <source>
        <dbReference type="ARBA" id="ARBA00022692"/>
    </source>
</evidence>
<accession>A0A2M8WSG9</accession>
<dbReference type="EMBL" id="PGTZ01000007">
    <property type="protein sequence ID" value="PJI93834.1"/>
    <property type="molecule type" value="Genomic_DNA"/>
</dbReference>
<keyword evidence="10" id="KW-1185">Reference proteome</keyword>
<dbReference type="InterPro" id="IPR000515">
    <property type="entry name" value="MetI-like"/>
</dbReference>
<evidence type="ECO:0000256" key="6">
    <source>
        <dbReference type="ARBA" id="ARBA00023136"/>
    </source>
</evidence>
<feature type="transmembrane region" description="Helical" evidence="7">
    <location>
        <begin position="172"/>
        <end position="195"/>
    </location>
</feature>
<feature type="transmembrane region" description="Helical" evidence="7">
    <location>
        <begin position="251"/>
        <end position="271"/>
    </location>
</feature>
<dbReference type="Pfam" id="PF00528">
    <property type="entry name" value="BPD_transp_1"/>
    <property type="match status" value="1"/>
</dbReference>
<comment type="caution">
    <text evidence="9">The sequence shown here is derived from an EMBL/GenBank/DDBJ whole genome shotgun (WGS) entry which is preliminary data.</text>
</comment>
<dbReference type="InterPro" id="IPR050366">
    <property type="entry name" value="BP-dependent_transpt_permease"/>
</dbReference>
<feature type="transmembrane region" description="Helical" evidence="7">
    <location>
        <begin position="141"/>
        <end position="165"/>
    </location>
</feature>
<evidence type="ECO:0000313" key="10">
    <source>
        <dbReference type="Proteomes" id="UP000231586"/>
    </source>
</evidence>
<feature type="transmembrane region" description="Helical" evidence="7">
    <location>
        <begin position="307"/>
        <end position="332"/>
    </location>
</feature>
<sequence>MADHNDTIGEDVRESEFVTPAATTVASAEVVADGLPTEQELGEVVGDGSLAATMTGQASVVAPRSRMRDMLPSVSPKLVIGLVIVGAIVLFAIIAPFFTLDPSNTEYDGLLRPGEQGHLLGTTAIGNDIFAQLAHGARGSLLIGIVVGVIALVFSVVFGIFAGYLGGWADEGLSLVTNIMLVIPALPLTIVLAAYSSSRSMWLVAGVLGLTSWAGSAIVLRSQAKSLRIRDYVLASRVSGEKSIRIIAVEILPNLLPLVAAQFIFAIIFAILGEAGLSYLGLGPTGAVTWGIMLYQAQQGSALTLGAWWWFVPPGLLIAVLGCGLSLINFSIDEIINPKLRNAPKAVKRVRKARKTEGEAGSATLEAGA</sequence>
<evidence type="ECO:0000256" key="1">
    <source>
        <dbReference type="ARBA" id="ARBA00004651"/>
    </source>
</evidence>
<dbReference type="Proteomes" id="UP000231586">
    <property type="component" value="Unassembled WGS sequence"/>
</dbReference>
<dbReference type="GO" id="GO:0005886">
    <property type="term" value="C:plasma membrane"/>
    <property type="evidence" value="ECO:0007669"/>
    <property type="project" value="UniProtKB-SubCell"/>
</dbReference>
<dbReference type="PANTHER" id="PTHR43386">
    <property type="entry name" value="OLIGOPEPTIDE TRANSPORT SYSTEM PERMEASE PROTEIN APPC"/>
    <property type="match status" value="1"/>
</dbReference>
<keyword evidence="6 7" id="KW-0472">Membrane</keyword>
<evidence type="ECO:0000313" key="9">
    <source>
        <dbReference type="EMBL" id="PJI93834.1"/>
    </source>
</evidence>
<dbReference type="RefSeq" id="WP_342747202.1">
    <property type="nucleotide sequence ID" value="NZ_PGTZ01000007.1"/>
</dbReference>
<dbReference type="InterPro" id="IPR035906">
    <property type="entry name" value="MetI-like_sf"/>
</dbReference>
<evidence type="ECO:0000259" key="8">
    <source>
        <dbReference type="PROSITE" id="PS50928"/>
    </source>
</evidence>
<keyword evidence="3" id="KW-1003">Cell membrane</keyword>
<dbReference type="AlphaFoldDB" id="A0A2M8WSG9"/>
<evidence type="ECO:0000256" key="3">
    <source>
        <dbReference type="ARBA" id="ARBA00022475"/>
    </source>
</evidence>
<protein>
    <submittedName>
        <fullName evidence="9">Peptide/nickel transport system permease protein</fullName>
    </submittedName>
</protein>
<feature type="transmembrane region" description="Helical" evidence="7">
    <location>
        <begin position="78"/>
        <end position="98"/>
    </location>
</feature>
<organism evidence="9 10">
    <name type="scientific">Luteimicrobium subarcticum</name>
    <dbReference type="NCBI Taxonomy" id="620910"/>
    <lineage>
        <taxon>Bacteria</taxon>
        <taxon>Bacillati</taxon>
        <taxon>Actinomycetota</taxon>
        <taxon>Actinomycetes</taxon>
        <taxon>Micrococcales</taxon>
        <taxon>Luteimicrobium</taxon>
    </lineage>
</organism>